<dbReference type="Pfam" id="PF00107">
    <property type="entry name" value="ADH_zinc_N"/>
    <property type="match status" value="1"/>
</dbReference>
<dbReference type="Gene3D" id="3.90.180.10">
    <property type="entry name" value="Medium-chain alcohol dehydrogenases, catalytic domain"/>
    <property type="match status" value="1"/>
</dbReference>
<dbReference type="InterPro" id="IPR036291">
    <property type="entry name" value="NAD(P)-bd_dom_sf"/>
</dbReference>
<dbReference type="EMBL" id="AUBJ02000001">
    <property type="protein sequence ID" value="MCP2331638.1"/>
    <property type="molecule type" value="Genomic_DNA"/>
</dbReference>
<comment type="caution">
    <text evidence="3">The sequence shown here is derived from an EMBL/GenBank/DDBJ whole genome shotgun (WGS) entry which is preliminary data.</text>
</comment>
<evidence type="ECO:0000259" key="2">
    <source>
        <dbReference type="SMART" id="SM00829"/>
    </source>
</evidence>
<dbReference type="Proteomes" id="UP000791080">
    <property type="component" value="Unassembled WGS sequence"/>
</dbReference>
<dbReference type="InterPro" id="IPR051603">
    <property type="entry name" value="Zinc-ADH_QOR/CCCR"/>
</dbReference>
<keyword evidence="1" id="KW-0521">NADP</keyword>
<dbReference type="InterPro" id="IPR020843">
    <property type="entry name" value="ER"/>
</dbReference>
<sequence length="325" mass="33903">MKAALIVDRGGPECRVVREHPAPEPGPGEALIRVRACGLNHLDVFVRNGTAGGQLPLPHISGGDIAGEVAGYGPDTTGPAEGTRVLVDPLVHGKALGEDLPGGLAEYAVVPAANLLPLPDGVSFEQAAALPIAYGTAQRMIVTRAKLQPGETVAVLGAAGGVGTGVVLIAKAIGARVIACASSREKLDRLAELGADVLINSREEDFSARIWRETGKRGVDVMVDYTGADTWAGSIRATRPGGRVVTCGATSGYEVSQFQPYVWVRELDILGSNAWSRADLQGLLDSVAAGTLDPVIDSVLPLDRVSEAERLLEERLVFGKVIVTP</sequence>
<dbReference type="Pfam" id="PF08240">
    <property type="entry name" value="ADH_N"/>
    <property type="match status" value="1"/>
</dbReference>
<evidence type="ECO:0000256" key="1">
    <source>
        <dbReference type="ARBA" id="ARBA00022857"/>
    </source>
</evidence>
<reference evidence="3 4" key="2">
    <citation type="submission" date="2022-06" db="EMBL/GenBank/DDBJ databases">
        <title>Genomic Encyclopedia of Type Strains, Phase I: the one thousand microbial genomes (KMG-I) project.</title>
        <authorList>
            <person name="Kyrpides N."/>
        </authorList>
    </citation>
    <scope>NUCLEOTIDE SEQUENCE [LARGE SCALE GENOMIC DNA]</scope>
    <source>
        <strain evidence="3 4">DSM 43889</strain>
    </source>
</reference>
<protein>
    <submittedName>
        <fullName evidence="3">NADPH:quinone reductase</fullName>
    </submittedName>
</protein>
<keyword evidence="4" id="KW-1185">Reference proteome</keyword>
<dbReference type="SUPFAM" id="SSF50129">
    <property type="entry name" value="GroES-like"/>
    <property type="match status" value="1"/>
</dbReference>
<accession>A0ABT1JGT3</accession>
<evidence type="ECO:0000313" key="3">
    <source>
        <dbReference type="EMBL" id="MCP2331638.1"/>
    </source>
</evidence>
<name>A0ABT1JGT3_ACTCY</name>
<dbReference type="PANTHER" id="PTHR44154">
    <property type="entry name" value="QUINONE OXIDOREDUCTASE"/>
    <property type="match status" value="1"/>
</dbReference>
<reference evidence="3 4" key="1">
    <citation type="submission" date="2013-07" db="EMBL/GenBank/DDBJ databases">
        <authorList>
            <consortium name="DOE Joint Genome Institute"/>
            <person name="Reeve W."/>
            <person name="Huntemann M."/>
            <person name="Han J."/>
            <person name="Chen A."/>
            <person name="Kyrpides N."/>
            <person name="Mavromatis K."/>
            <person name="Markowitz V."/>
            <person name="Palaniappan K."/>
            <person name="Ivanova N."/>
            <person name="Schaumberg A."/>
            <person name="Pati A."/>
            <person name="Liolios K."/>
            <person name="Nordberg H.P."/>
            <person name="Cantor M.N."/>
            <person name="Hua S.X."/>
            <person name="Woyke T."/>
        </authorList>
    </citation>
    <scope>NUCLEOTIDE SEQUENCE [LARGE SCALE GENOMIC DNA]</scope>
    <source>
        <strain evidence="3 4">DSM 43889</strain>
    </source>
</reference>
<feature type="domain" description="Enoyl reductase (ER)" evidence="2">
    <location>
        <begin position="10"/>
        <end position="323"/>
    </location>
</feature>
<organism evidence="3 4">
    <name type="scientific">Actinoalloteichus caeruleus DSM 43889</name>
    <dbReference type="NCBI Taxonomy" id="1120930"/>
    <lineage>
        <taxon>Bacteria</taxon>
        <taxon>Bacillati</taxon>
        <taxon>Actinomycetota</taxon>
        <taxon>Actinomycetes</taxon>
        <taxon>Pseudonocardiales</taxon>
        <taxon>Pseudonocardiaceae</taxon>
        <taxon>Actinoalloteichus</taxon>
        <taxon>Actinoalloteichus cyanogriseus</taxon>
    </lineage>
</organism>
<dbReference type="PANTHER" id="PTHR44154:SF1">
    <property type="entry name" value="QUINONE OXIDOREDUCTASE"/>
    <property type="match status" value="1"/>
</dbReference>
<dbReference type="InterPro" id="IPR011032">
    <property type="entry name" value="GroES-like_sf"/>
</dbReference>
<evidence type="ECO:0000313" key="4">
    <source>
        <dbReference type="Proteomes" id="UP000791080"/>
    </source>
</evidence>
<dbReference type="InterPro" id="IPR013149">
    <property type="entry name" value="ADH-like_C"/>
</dbReference>
<dbReference type="SUPFAM" id="SSF51735">
    <property type="entry name" value="NAD(P)-binding Rossmann-fold domains"/>
    <property type="match status" value="1"/>
</dbReference>
<dbReference type="SMART" id="SM00829">
    <property type="entry name" value="PKS_ER"/>
    <property type="match status" value="1"/>
</dbReference>
<proteinExistence type="predicted"/>
<gene>
    <name evidence="3" type="ORF">G443_001908</name>
</gene>
<dbReference type="RefSeq" id="WP_026418421.1">
    <property type="nucleotide sequence ID" value="NZ_AUBJ02000001.1"/>
</dbReference>
<dbReference type="InterPro" id="IPR013154">
    <property type="entry name" value="ADH-like_N"/>
</dbReference>